<dbReference type="InterPro" id="IPR036047">
    <property type="entry name" value="F-box-like_dom_sf"/>
</dbReference>
<dbReference type="SUPFAM" id="SSF81383">
    <property type="entry name" value="F-box domain"/>
    <property type="match status" value="1"/>
</dbReference>
<dbReference type="PANTHER" id="PTHR38926:SF5">
    <property type="entry name" value="F-BOX AND LEUCINE-RICH REPEAT PROTEIN 6"/>
    <property type="match status" value="1"/>
</dbReference>
<organism evidence="3 4">
    <name type="scientific">Dioszegia hungarica</name>
    <dbReference type="NCBI Taxonomy" id="4972"/>
    <lineage>
        <taxon>Eukaryota</taxon>
        <taxon>Fungi</taxon>
        <taxon>Dikarya</taxon>
        <taxon>Basidiomycota</taxon>
        <taxon>Agaricomycotina</taxon>
        <taxon>Tremellomycetes</taxon>
        <taxon>Tremellales</taxon>
        <taxon>Bulleribasidiaceae</taxon>
        <taxon>Dioszegia</taxon>
    </lineage>
</organism>
<comment type="caution">
    <text evidence="3">The sequence shown here is derived from an EMBL/GenBank/DDBJ whole genome shotgun (WGS) entry which is preliminary data.</text>
</comment>
<evidence type="ECO:0000313" key="3">
    <source>
        <dbReference type="EMBL" id="KAI9633861.1"/>
    </source>
</evidence>
<evidence type="ECO:0000256" key="1">
    <source>
        <dbReference type="SAM" id="MobiDB-lite"/>
    </source>
</evidence>
<dbReference type="SMART" id="SM00256">
    <property type="entry name" value="FBOX"/>
    <property type="match status" value="2"/>
</dbReference>
<dbReference type="Pfam" id="PF00646">
    <property type="entry name" value="F-box"/>
    <property type="match status" value="2"/>
</dbReference>
<reference evidence="3" key="1">
    <citation type="journal article" date="2022" name="G3 (Bethesda)">
        <title>High quality genome of the basidiomycete yeast Dioszegia hungarica PDD-24b-2 isolated from cloud water.</title>
        <authorList>
            <person name="Jarrige D."/>
            <person name="Haridas S."/>
            <person name="Bleykasten-Grosshans C."/>
            <person name="Joly M."/>
            <person name="Nadalig T."/>
            <person name="Sancelme M."/>
            <person name="Vuilleumier S."/>
            <person name="Grigoriev I.V."/>
            <person name="Amato P."/>
            <person name="Bringel F."/>
        </authorList>
    </citation>
    <scope>NUCLEOTIDE SEQUENCE</scope>
    <source>
        <strain evidence="3">PDD-24b-2</strain>
    </source>
</reference>
<keyword evidence="4" id="KW-1185">Reference proteome</keyword>
<dbReference type="Proteomes" id="UP001164286">
    <property type="component" value="Unassembled WGS sequence"/>
</dbReference>
<dbReference type="RefSeq" id="XP_052943638.1">
    <property type="nucleotide sequence ID" value="XM_053087603.1"/>
</dbReference>
<dbReference type="SUPFAM" id="SSF52047">
    <property type="entry name" value="RNI-like"/>
    <property type="match status" value="1"/>
</dbReference>
<feature type="compositionally biased region" description="Low complexity" evidence="1">
    <location>
        <begin position="1113"/>
        <end position="1122"/>
    </location>
</feature>
<sequence length="1605" mass="182601">MSPVMERSDFKLCADRVDSKLSHAQNALASYPFRRSCITAIRLEPSDGPKCHRAQSLIELLITLEPQVRRLEILPRPLSRLLNEGERHNYSSEHFLEKLNESNLSFSNLSNLKYGCGVELDISWLDNWLERMASLRELEVFTLQETGSAVVNLQRADHFPLLQTITVGDLNVHRGGTRTNVLSALINNAPNLTTLRIKGTWSARRSDAALQAISRAKRLRTIMVSQAEWMYEEPQVMIEDTLRFRNFGRLEMKYEEAIIQPPGWDETNELYLHNTELPRSVTLQRLAIITPPRPSNADYMSLSIGQNTSDRALLVAASIYTLRRVPALITFILLYIEHPFQPDPYQEYHDSDPEYFVPPHRWVEEGHRGAVIRHYRRSMGYDETEEELWHVRTLSRSLIHPSGHAYVSLRRTWQDVTRYRGLAVPQATLQQVYEASGCEMEFLDGGRNLQLGEDDAGWTLLRDWWVSVGGKDEDDDLIAEDQDDASIVSEEGGDPDGLFMMGPHLTADGTYADDDGVYDDEDEYEAHEPYYGYDTYGVDDDEEEYDVARNVVLVAAELWLTHLFCLLLSYHISMSQIHHAAALSPRPLPHIPHEVLAEIAEYLDLPSAQNLSRSCKSLRDAGEMRVWRLVDITSGWDEVARLESEACKPSAPSRAERGRIVDAKLSRVFAAIRTYSPRQRYIVGVRIEPSDGERSVRCSSFVRLLREIGPQLHRLDILPLPYSYPPSAHDSLSDFAAQCHTKLHFPRLVHLKIGFGNECKSKDIILPWKMDLPLLERLEIASNDGTFMGSQHHLGPRSERRLFPHLKRLTFDGVSHQEDDLSLRLLAVLLRLAPNLAELSLRGEWRPQIKDAALRLIGRADGLRSLQLLECPDMSWVLGMEFDKFGKSGLKVKEAVVEMRTWTEPTELRFEKIKLPRAPDLQHLTICTSRRVTPEQYRALSIGPTPIDTCRIHPQLIRHLRRTPSLAAIQLMHSDDLVPSIYSVDPAIPNFFVPPQRWVTEGLRGAVIRQYTEAGGERELWHIRTLSRTLHHDYINALVSVQRHYQDFTQFDGMTVPREVLSAVYEAIGEAADFIEGGRELPLGEGDAAWSILRLWRTGAEAETEIADDVSVASAEESISAESGDESADEPSAEDEELEEEEAEEEEEEEEEEEDPEPGCDAYAYEDEYDGYDEDDPWANMGSGMDEHSQDMYAYFGLGTILRGMWSWLRETPQIPALSFVLPLSYRVDISKNGSTACITPREMIHIPQDVLIELAQHLDLGSARNLSRTCKSLRDAGEVKVWEHVDVTSGWNDEAVKAYSDEGIMSRRERTAIVERKLSRVFEALKAYPVRKQYVKELRVEPSDGVPAAMLASLARLLRWVAPRLRRLDIIPLPGATESRTYAHSKFTAACHSVRLPRLTHLKLAVGADYDIAEVILPWKMDLPMLQSLEFGSSCGSFEGDPWSLGPRAMRRPFPLLNRLTFDHLSHEENDQSLRLLAILLRLAPNLAELRLRGGWIPQSEDAALRLLRREGKLDSLQLFAYREPPNEGGIDFSEFGTRRLPLKVKQAVVEIPDWREVYELRFEVTFSSVHMPEHQPDDAATIPASFDRSDPSHNHHRPEPLDG</sequence>
<name>A0AA38H481_9TREE</name>
<feature type="region of interest" description="Disordered" evidence="1">
    <location>
        <begin position="1575"/>
        <end position="1605"/>
    </location>
</feature>
<evidence type="ECO:0000259" key="2">
    <source>
        <dbReference type="PROSITE" id="PS50181"/>
    </source>
</evidence>
<dbReference type="PROSITE" id="PS50181">
    <property type="entry name" value="FBOX"/>
    <property type="match status" value="2"/>
</dbReference>
<accession>A0AA38H481</accession>
<dbReference type="EMBL" id="JAKWFO010000008">
    <property type="protein sequence ID" value="KAI9633861.1"/>
    <property type="molecule type" value="Genomic_DNA"/>
</dbReference>
<gene>
    <name evidence="3" type="ORF">MKK02DRAFT_28615</name>
</gene>
<protein>
    <recommendedName>
        <fullName evidence="2">F-box domain-containing protein</fullName>
    </recommendedName>
</protein>
<dbReference type="PANTHER" id="PTHR38926">
    <property type="entry name" value="F-BOX DOMAIN CONTAINING PROTEIN, EXPRESSED"/>
    <property type="match status" value="1"/>
</dbReference>
<feature type="domain" description="F-box" evidence="2">
    <location>
        <begin position="1241"/>
        <end position="1286"/>
    </location>
</feature>
<proteinExistence type="predicted"/>
<feature type="domain" description="F-box" evidence="2">
    <location>
        <begin position="585"/>
        <end position="630"/>
    </location>
</feature>
<feature type="compositionally biased region" description="Acidic residues" evidence="1">
    <location>
        <begin position="1123"/>
        <end position="1160"/>
    </location>
</feature>
<evidence type="ECO:0000313" key="4">
    <source>
        <dbReference type="Proteomes" id="UP001164286"/>
    </source>
</evidence>
<feature type="region of interest" description="Disordered" evidence="1">
    <location>
        <begin position="1105"/>
        <end position="1160"/>
    </location>
</feature>
<dbReference type="InterPro" id="IPR032675">
    <property type="entry name" value="LRR_dom_sf"/>
</dbReference>
<dbReference type="GeneID" id="77726808"/>
<dbReference type="InterPro" id="IPR001810">
    <property type="entry name" value="F-box_dom"/>
</dbReference>
<dbReference type="Gene3D" id="3.80.10.10">
    <property type="entry name" value="Ribonuclease Inhibitor"/>
    <property type="match status" value="2"/>
</dbReference>
<feature type="compositionally biased region" description="Basic and acidic residues" evidence="1">
    <location>
        <begin position="1589"/>
        <end position="1605"/>
    </location>
</feature>